<evidence type="ECO:0000256" key="1">
    <source>
        <dbReference type="SAM" id="MobiDB-lite"/>
    </source>
</evidence>
<name>A0A7S9KJW5_EPIFF</name>
<reference evidence="2 3" key="1">
    <citation type="journal article" date="2018" name="PLoS Genet.">
        <title>Repeat elements organise 3D genome structure and mediate transcription in the filamentous fungus Epichloe festucae.</title>
        <authorList>
            <person name="Winter D.J."/>
            <person name="Ganley A.R.D."/>
            <person name="Young C.A."/>
            <person name="Liachko I."/>
            <person name="Schardl C.L."/>
            <person name="Dupont P.Y."/>
            <person name="Berry D."/>
            <person name="Ram A."/>
            <person name="Scott B."/>
            <person name="Cox M.P."/>
        </authorList>
    </citation>
    <scope>NUCLEOTIDE SEQUENCE [LARGE SCALE GENOMIC DNA]</scope>
    <source>
        <strain evidence="2 3">Fl1</strain>
    </source>
</reference>
<dbReference type="AlphaFoldDB" id="A0A7S9KJW5"/>
<feature type="region of interest" description="Disordered" evidence="1">
    <location>
        <begin position="101"/>
        <end position="125"/>
    </location>
</feature>
<dbReference type="Proteomes" id="UP000594364">
    <property type="component" value="Chromosome 1"/>
</dbReference>
<evidence type="ECO:0008006" key="4">
    <source>
        <dbReference type="Google" id="ProtNLM"/>
    </source>
</evidence>
<protein>
    <recommendedName>
        <fullName evidence="4">SET domain-containing protein</fullName>
    </recommendedName>
</protein>
<evidence type="ECO:0000313" key="3">
    <source>
        <dbReference type="Proteomes" id="UP000594364"/>
    </source>
</evidence>
<organism evidence="2 3">
    <name type="scientific">Epichloe festucae (strain Fl1)</name>
    <dbReference type="NCBI Taxonomy" id="877507"/>
    <lineage>
        <taxon>Eukaryota</taxon>
        <taxon>Fungi</taxon>
        <taxon>Dikarya</taxon>
        <taxon>Ascomycota</taxon>
        <taxon>Pezizomycotina</taxon>
        <taxon>Sordariomycetes</taxon>
        <taxon>Hypocreomycetidae</taxon>
        <taxon>Hypocreales</taxon>
        <taxon>Clavicipitaceae</taxon>
        <taxon>Epichloe</taxon>
    </lineage>
</organism>
<dbReference type="InterPro" id="IPR050600">
    <property type="entry name" value="SETD3_SETD6_MTase"/>
</dbReference>
<dbReference type="PANTHER" id="PTHR13271">
    <property type="entry name" value="UNCHARACTERIZED PUTATIVE METHYLTRANSFERASE"/>
    <property type="match status" value="1"/>
</dbReference>
<keyword evidence="3" id="KW-1185">Reference proteome</keyword>
<proteinExistence type="predicted"/>
<dbReference type="OrthoDB" id="42889at2759"/>
<dbReference type="GO" id="GO:0016279">
    <property type="term" value="F:protein-lysine N-methyltransferase activity"/>
    <property type="evidence" value="ECO:0007669"/>
    <property type="project" value="TreeGrafter"/>
</dbReference>
<dbReference type="PANTHER" id="PTHR13271:SF146">
    <property type="entry name" value="SET DOMAIN-CONTAINING PROTEIN"/>
    <property type="match status" value="1"/>
</dbReference>
<evidence type="ECO:0000313" key="2">
    <source>
        <dbReference type="EMBL" id="QPG93672.1"/>
    </source>
</evidence>
<dbReference type="GO" id="GO:0005634">
    <property type="term" value="C:nucleus"/>
    <property type="evidence" value="ECO:0007669"/>
    <property type="project" value="TreeGrafter"/>
</dbReference>
<sequence>MDDAPSCNPIITGQAAAMASSSSTATTTTSHDVPKCIATLVEWAVSRGATLHRSVEVYQDAQTGLSFRVKPTASGAVQPFEPIVRLPTSLTLSYLNAVSEGQKQKQKQKQQDADANDEADDDDADAPFHSEFLAKAPPHVVGRLFLIKEYLKGEASSWWPYIQALPQPGEDNRHAWALAPFWDPDEAELLEGTNVEVGLEKIRNDVRRDLREARELLRACQGQEESVLSKALTDDDGLYQWAYCIFSSRSFRPSLVLSERQQRMLPAGVSVDDFSVLLPLFDIGNHDMTTEIRWDLDNAKQECALRVGRAYRPGQQVFNNYSMKTNAELLLGYGFMMPATDELHNDYTHVRKRTAAAAEPRASDEYLISLRPLSHPSSVLARAKQSLQIDPSTAVLGSFQHVQPEMVWDIICTLTSAQQRRDMLPVPEGQDADRFHRHRFFSGQVDGEARLCLEQTVAIIQHKVLQELERLSETDVELVGRHADSLTRNQALALDYRGRCRKVLEGVLEAMSRDDIFGEE</sequence>
<accession>A0A7S9KJW5</accession>
<feature type="compositionally biased region" description="Acidic residues" evidence="1">
    <location>
        <begin position="114"/>
        <end position="125"/>
    </location>
</feature>
<dbReference type="Gene3D" id="3.90.1410.10">
    <property type="entry name" value="set domain protein methyltransferase, domain 1"/>
    <property type="match status" value="1"/>
</dbReference>
<dbReference type="EMBL" id="CP031385">
    <property type="protein sequence ID" value="QPG93672.1"/>
    <property type="molecule type" value="Genomic_DNA"/>
</dbReference>
<dbReference type="SUPFAM" id="SSF82199">
    <property type="entry name" value="SET domain"/>
    <property type="match status" value="1"/>
</dbReference>
<gene>
    <name evidence="2" type="ORF">C2857_001627</name>
</gene>
<dbReference type="InterPro" id="IPR046341">
    <property type="entry name" value="SET_dom_sf"/>
</dbReference>